<dbReference type="EMBL" id="GG666714">
    <property type="protein sequence ID" value="EEN42711.1"/>
    <property type="molecule type" value="Genomic_DNA"/>
</dbReference>
<gene>
    <name evidence="4" type="ORF">BRAFLDRAFT_105506</name>
</gene>
<dbReference type="InParanoid" id="C3ZXP8"/>
<evidence type="ECO:0000259" key="2">
    <source>
        <dbReference type="Pfam" id="PF20499"/>
    </source>
</evidence>
<dbReference type="Pfam" id="PF25273">
    <property type="entry name" value="DUF7869"/>
    <property type="match status" value="1"/>
</dbReference>
<evidence type="ECO:0000256" key="1">
    <source>
        <dbReference type="SAM" id="MobiDB-lite"/>
    </source>
</evidence>
<evidence type="ECO:0000259" key="3">
    <source>
        <dbReference type="Pfam" id="PF25273"/>
    </source>
</evidence>
<feature type="domain" description="DUF6729" evidence="2">
    <location>
        <begin position="748"/>
        <end position="798"/>
    </location>
</feature>
<feature type="region of interest" description="Disordered" evidence="1">
    <location>
        <begin position="976"/>
        <end position="996"/>
    </location>
</feature>
<protein>
    <submittedName>
        <fullName evidence="4">Uncharacterized protein</fullName>
    </submittedName>
</protein>
<dbReference type="PANTHER" id="PTHR47773">
    <property type="entry name" value="SI:DKEY-9I5.2-RELATED"/>
    <property type="match status" value="1"/>
</dbReference>
<dbReference type="PANTHER" id="PTHR47773:SF1">
    <property type="entry name" value="C2H2-TYPE DOMAIN-CONTAINING PROTEIN"/>
    <property type="match status" value="1"/>
</dbReference>
<organism>
    <name type="scientific">Branchiostoma floridae</name>
    <name type="common">Florida lancelet</name>
    <name type="synonym">Amphioxus</name>
    <dbReference type="NCBI Taxonomy" id="7739"/>
    <lineage>
        <taxon>Eukaryota</taxon>
        <taxon>Metazoa</taxon>
        <taxon>Chordata</taxon>
        <taxon>Cephalochordata</taxon>
        <taxon>Leptocardii</taxon>
        <taxon>Amphioxiformes</taxon>
        <taxon>Branchiostomatidae</taxon>
        <taxon>Branchiostoma</taxon>
    </lineage>
</organism>
<reference evidence="4" key="1">
    <citation type="journal article" date="2008" name="Nature">
        <title>The amphioxus genome and the evolution of the chordate karyotype.</title>
        <authorList>
            <consortium name="US DOE Joint Genome Institute (JGI-PGF)"/>
            <person name="Putnam N.H."/>
            <person name="Butts T."/>
            <person name="Ferrier D.E.K."/>
            <person name="Furlong R.F."/>
            <person name="Hellsten U."/>
            <person name="Kawashima T."/>
            <person name="Robinson-Rechavi M."/>
            <person name="Shoguchi E."/>
            <person name="Terry A."/>
            <person name="Yu J.-K."/>
            <person name="Benito-Gutierrez E.L."/>
            <person name="Dubchak I."/>
            <person name="Garcia-Fernandez J."/>
            <person name="Gibson-Brown J.J."/>
            <person name="Grigoriev I.V."/>
            <person name="Horton A.C."/>
            <person name="de Jong P.J."/>
            <person name="Jurka J."/>
            <person name="Kapitonov V.V."/>
            <person name="Kohara Y."/>
            <person name="Kuroki Y."/>
            <person name="Lindquist E."/>
            <person name="Lucas S."/>
            <person name="Osoegawa K."/>
            <person name="Pennacchio L.A."/>
            <person name="Salamov A.A."/>
            <person name="Satou Y."/>
            <person name="Sauka-Spengler T."/>
            <person name="Schmutz J."/>
            <person name="Shin-I T."/>
            <person name="Toyoda A."/>
            <person name="Bronner-Fraser M."/>
            <person name="Fujiyama A."/>
            <person name="Holland L.Z."/>
            <person name="Holland P.W.H."/>
            <person name="Satoh N."/>
            <person name="Rokhsar D.S."/>
        </authorList>
    </citation>
    <scope>NUCLEOTIDE SEQUENCE [LARGE SCALE GENOMIC DNA]</scope>
    <source>
        <strain evidence="4">S238N-H82</strain>
        <tissue evidence="4">Testes</tissue>
    </source>
</reference>
<feature type="domain" description="DUF7869" evidence="3">
    <location>
        <begin position="335"/>
        <end position="408"/>
    </location>
</feature>
<dbReference type="AlphaFoldDB" id="C3ZXP8"/>
<accession>C3ZXP8</accession>
<dbReference type="InterPro" id="IPR046616">
    <property type="entry name" value="DUF6729"/>
</dbReference>
<name>C3ZXP8_BRAFL</name>
<dbReference type="eggNOG" id="ENOG502QTNY">
    <property type="taxonomic scope" value="Eukaryota"/>
</dbReference>
<feature type="region of interest" description="Disordered" evidence="1">
    <location>
        <begin position="508"/>
        <end position="533"/>
    </location>
</feature>
<proteinExistence type="predicted"/>
<sequence>MVLKITHDPSCYMQGRIQWGQFLTTVVVAAEAEDCYKRLAKGLVARFQRAKAPAPKVLYADNNCCREKGPSMYETLFHDWVKEGTVVRLDIRHWLHRWDKAVIKQTHAKYPAFMSAVAGAALTYNRDDMMLVQAVRNGNPDLYTNHSDEEMIHFLKPYQIKAYVRRVTRDKYSHEVMFGRRNLRATSLNLADENSDTEVSVVHKLTHVRDYLETYRPSREFWMFIFERFMHIIAGKVTSNRYPEASAVESFLAVDIRSTTIRYYDSMGLTSKSIEKLDMINGLSMRQLRPLAHKMATTQPAIIIDIMLMWNRSRRKQQYDCNRTCDAIPVLTNAVHMQVQVGYLLVSYTHEDVDQFFSKIASTLRKQDATTHQELVGVINQSYPNTHTEELDALLDVKGFLGIHLDLIYSEQTSNWNFSIMPTKRQLEAKRGEPFWFYIWFGLEGSMIESKHITSPEDLSYNNLEQLKNTAVQVLWGKVCSGQLINWTPPGHHLYCYNATEGAAGVEAAVPGTSSTPSPERAPHSGQNKKKHVSANMCIHKTVATLSHRCFQEAEASTRDIDQYEFTRRCKEAKYDNDEENEAEKRQRQLELQWGEENRILGALEMLFDSPDIFNHQYDNDEENKAKKRQRQLELQCGEENRTQATLDMLFDSPDKLIRDFARKKWQQAMIQFHRELIGAEYLFDQTGKVLQDGALDQEDPDDGTAEDSTVAQATTFNALHLTYVSKEEWRKYESVGSHIMRDNGQIRLLGVSHHKTVRLDLDVDGWYYTATEYPECKDYTKKVAAWSGDILRQLDAGSANSGIRSWSSTKELALHCCRTTRGTEETTRLIDELIKTYDGPQGELLGIEYLFAQTGRQLEDICLDPDVPDGLEKTEVDPDKGFENLDAEDLAICTIGTTSGSAVPTPHPCSKPEHIVPAASQPFVFPCPPNTAVQATNIRRVPALAPPVVTPQQLGRGYIPPVAANFQQHLFQGRPSPTTGRGLWRRSRESPGGSTRGMLQLISVLLVANPKSSLASRFGQETFCASVSSFSVEEWLAQKRAYHWVGVNVSRQKDTQVSNSWTAIKKNNCQMMVLASVALCYSFVIVA</sequence>
<dbReference type="Pfam" id="PF20499">
    <property type="entry name" value="DUF6729"/>
    <property type="match status" value="1"/>
</dbReference>
<evidence type="ECO:0000313" key="4">
    <source>
        <dbReference type="EMBL" id="EEN42711.1"/>
    </source>
</evidence>
<dbReference type="InterPro" id="IPR057191">
    <property type="entry name" value="DUF7869"/>
</dbReference>